<dbReference type="GO" id="GO:0016787">
    <property type="term" value="F:hydrolase activity"/>
    <property type="evidence" value="ECO:0007669"/>
    <property type="project" value="UniProtKB-KW"/>
</dbReference>
<feature type="domain" description="Phospholipase/carboxylesterase/thioesterase" evidence="3">
    <location>
        <begin position="17"/>
        <end position="206"/>
    </location>
</feature>
<evidence type="ECO:0000256" key="2">
    <source>
        <dbReference type="ARBA" id="ARBA00022801"/>
    </source>
</evidence>
<name>A0A5B6TLJ6_9BACT</name>
<evidence type="ECO:0000256" key="1">
    <source>
        <dbReference type="ARBA" id="ARBA00006499"/>
    </source>
</evidence>
<dbReference type="OrthoDB" id="9801763at2"/>
<dbReference type="SUPFAM" id="SSF53474">
    <property type="entry name" value="alpha/beta-Hydrolases"/>
    <property type="match status" value="1"/>
</dbReference>
<dbReference type="EMBL" id="VKKY01000001">
    <property type="protein sequence ID" value="KAA3440309.1"/>
    <property type="molecule type" value="Genomic_DNA"/>
</dbReference>
<evidence type="ECO:0000259" key="3">
    <source>
        <dbReference type="Pfam" id="PF02230"/>
    </source>
</evidence>
<dbReference type="AlphaFoldDB" id="A0A5B6TLJ6"/>
<protein>
    <submittedName>
        <fullName evidence="4">Alpha/beta fold hydrolase</fullName>
    </submittedName>
</protein>
<organism evidence="4 5">
    <name type="scientific">Rufibacter hautae</name>
    <dbReference type="NCBI Taxonomy" id="2595005"/>
    <lineage>
        <taxon>Bacteria</taxon>
        <taxon>Pseudomonadati</taxon>
        <taxon>Bacteroidota</taxon>
        <taxon>Cytophagia</taxon>
        <taxon>Cytophagales</taxon>
        <taxon>Hymenobacteraceae</taxon>
        <taxon>Rufibacter</taxon>
    </lineage>
</organism>
<dbReference type="PANTHER" id="PTHR10655:SF17">
    <property type="entry name" value="LYSOPHOSPHOLIPASE-LIKE PROTEIN 1"/>
    <property type="match status" value="1"/>
</dbReference>
<comment type="similarity">
    <text evidence="1">Belongs to the AB hydrolase superfamily. AB hydrolase 2 family.</text>
</comment>
<evidence type="ECO:0000313" key="5">
    <source>
        <dbReference type="Proteomes" id="UP000324133"/>
    </source>
</evidence>
<dbReference type="PANTHER" id="PTHR10655">
    <property type="entry name" value="LYSOPHOSPHOLIPASE-RELATED"/>
    <property type="match status" value="1"/>
</dbReference>
<dbReference type="Gene3D" id="3.40.50.1820">
    <property type="entry name" value="alpha/beta hydrolase"/>
    <property type="match status" value="1"/>
</dbReference>
<reference evidence="4 5" key="1">
    <citation type="submission" date="2019-07" db="EMBL/GenBank/DDBJ databases">
        <title>Rufibacter sp. nov., isolated from lake sediment.</title>
        <authorList>
            <person name="Qu J.-H."/>
        </authorList>
    </citation>
    <scope>NUCLEOTIDE SEQUENCE [LARGE SCALE GENOMIC DNA]</scope>
    <source>
        <strain evidence="4 5">NBS58-1</strain>
    </source>
</reference>
<dbReference type="Pfam" id="PF02230">
    <property type="entry name" value="Abhydrolase_2"/>
    <property type="match status" value="1"/>
</dbReference>
<keyword evidence="2 4" id="KW-0378">Hydrolase</keyword>
<keyword evidence="5" id="KW-1185">Reference proteome</keyword>
<dbReference type="InterPro" id="IPR050565">
    <property type="entry name" value="LYPA1-2/EST-like"/>
</dbReference>
<evidence type="ECO:0000313" key="4">
    <source>
        <dbReference type="EMBL" id="KAA3440309.1"/>
    </source>
</evidence>
<accession>A0A5B6TLJ6</accession>
<comment type="caution">
    <text evidence="4">The sequence shown here is derived from an EMBL/GenBank/DDBJ whole genome shotgun (WGS) entry which is preliminary data.</text>
</comment>
<dbReference type="InterPro" id="IPR003140">
    <property type="entry name" value="PLipase/COase/thioEstase"/>
</dbReference>
<dbReference type="Proteomes" id="UP000324133">
    <property type="component" value="Unassembled WGS sequence"/>
</dbReference>
<gene>
    <name evidence="4" type="ORF">FOA19_06535</name>
</gene>
<dbReference type="InterPro" id="IPR029058">
    <property type="entry name" value="AB_hydrolase_fold"/>
</dbReference>
<sequence>MYTHERHVITHGKPLSQTGKALIMIHGRGASAESILSLADYLPVDDFSLFAPQASNHSWYPYSFMAPTEQNQPALDSALDQIHDLVKSMAGEGISSQNIYLLGFSQGACLTSEYAARNAQQFGGLFLFTGGLIGPQLDTSNYKGNFKNTPVLITTGDPDPHVPVSRVEETVQVLEAHIAVVTKKIYKGRPHTILQEELELAKEILTRTQESE</sequence>
<proteinExistence type="inferred from homology"/>
<dbReference type="RefSeq" id="WP_149089944.1">
    <property type="nucleotide sequence ID" value="NZ_VKKY01000001.1"/>
</dbReference>